<organism evidence="6 7">
    <name type="scientific">Burkholderia ambifaria (strain MC40-6)</name>
    <dbReference type="NCBI Taxonomy" id="398577"/>
    <lineage>
        <taxon>Bacteria</taxon>
        <taxon>Pseudomonadati</taxon>
        <taxon>Pseudomonadota</taxon>
        <taxon>Betaproteobacteria</taxon>
        <taxon>Burkholderiales</taxon>
        <taxon>Burkholderiaceae</taxon>
        <taxon>Burkholderia</taxon>
        <taxon>Burkholderia cepacia complex</taxon>
    </lineage>
</organism>
<evidence type="ECO:0000256" key="1">
    <source>
        <dbReference type="ARBA" id="ARBA00006484"/>
    </source>
</evidence>
<evidence type="ECO:0000313" key="6">
    <source>
        <dbReference type="EMBL" id="ACB68718.1"/>
    </source>
</evidence>
<dbReference type="PROSITE" id="PS00061">
    <property type="entry name" value="ADH_SHORT"/>
    <property type="match status" value="1"/>
</dbReference>
<dbReference type="Gene3D" id="3.40.50.720">
    <property type="entry name" value="NAD(P)-binding Rossmann-like Domain"/>
    <property type="match status" value="1"/>
</dbReference>
<feature type="domain" description="Ketoreductase" evidence="5">
    <location>
        <begin position="2"/>
        <end position="188"/>
    </location>
</feature>
<dbReference type="Pfam" id="PF00106">
    <property type="entry name" value="adh_short"/>
    <property type="match status" value="1"/>
</dbReference>
<evidence type="ECO:0000313" key="7">
    <source>
        <dbReference type="Proteomes" id="UP000001680"/>
    </source>
</evidence>
<proteinExistence type="inferred from homology"/>
<dbReference type="GO" id="GO:0016491">
    <property type="term" value="F:oxidoreductase activity"/>
    <property type="evidence" value="ECO:0007669"/>
    <property type="project" value="UniProtKB-KW"/>
</dbReference>
<evidence type="ECO:0000256" key="3">
    <source>
        <dbReference type="RuleBase" id="RU000363"/>
    </source>
</evidence>
<accession>B1Z4Q5</accession>
<keyword evidence="4" id="KW-0812">Transmembrane</keyword>
<dbReference type="RefSeq" id="WP_012372603.1">
    <property type="nucleotide sequence ID" value="NC_010557.1"/>
</dbReference>
<dbReference type="InterPro" id="IPR057326">
    <property type="entry name" value="KR_dom"/>
</dbReference>
<dbReference type="InterPro" id="IPR036291">
    <property type="entry name" value="NAD(P)-bd_dom_sf"/>
</dbReference>
<dbReference type="PANTHER" id="PTHR44196">
    <property type="entry name" value="DEHYDROGENASE/REDUCTASE SDR FAMILY MEMBER 7B"/>
    <property type="match status" value="1"/>
</dbReference>
<dbReference type="NCBIfam" id="NF005495">
    <property type="entry name" value="PRK07109.1"/>
    <property type="match status" value="1"/>
</dbReference>
<reference evidence="7" key="1">
    <citation type="submission" date="2008-04" db="EMBL/GenBank/DDBJ databases">
        <title>Complete sequence of chromosome 3 of Burkholderia ambifaria MC40-6.</title>
        <authorList>
            <person name="Copeland A."/>
            <person name="Lucas S."/>
            <person name="Lapidus A."/>
            <person name="Glavina del Rio T."/>
            <person name="Dalin E."/>
            <person name="Tice H."/>
            <person name="Pitluck S."/>
            <person name="Chain P."/>
            <person name="Malfatti S."/>
            <person name="Shin M."/>
            <person name="Vergez L."/>
            <person name="Lang D."/>
            <person name="Schmutz J."/>
            <person name="Larimer F."/>
            <person name="Land M."/>
            <person name="Hauser L."/>
            <person name="Kyrpides N."/>
            <person name="Lykidis A."/>
            <person name="Ramette A."/>
            <person name="Konstantinidis K."/>
            <person name="Tiedje J."/>
            <person name="Richardson P."/>
        </authorList>
    </citation>
    <scope>NUCLEOTIDE SEQUENCE [LARGE SCALE GENOMIC DNA]</scope>
    <source>
        <strain evidence="7">MC40-6</strain>
    </source>
</reference>
<evidence type="ECO:0000256" key="4">
    <source>
        <dbReference type="SAM" id="Phobius"/>
    </source>
</evidence>
<dbReference type="InterPro" id="IPR002347">
    <property type="entry name" value="SDR_fam"/>
</dbReference>
<dbReference type="Proteomes" id="UP000001680">
    <property type="component" value="Chromosome 3"/>
</dbReference>
<keyword evidence="2" id="KW-0560">Oxidoreductase</keyword>
<comment type="similarity">
    <text evidence="1 3">Belongs to the short-chain dehydrogenases/reductases (SDR) family.</text>
</comment>
<dbReference type="OrthoDB" id="9790266at2"/>
<evidence type="ECO:0000256" key="2">
    <source>
        <dbReference type="ARBA" id="ARBA00023002"/>
    </source>
</evidence>
<name>B1Z4Q5_BURA4</name>
<dbReference type="GO" id="GO:0016020">
    <property type="term" value="C:membrane"/>
    <property type="evidence" value="ECO:0007669"/>
    <property type="project" value="TreeGrafter"/>
</dbReference>
<keyword evidence="4" id="KW-1133">Transmembrane helix</keyword>
<dbReference type="AlphaFoldDB" id="B1Z4Q5"/>
<keyword evidence="4" id="KW-0472">Membrane</keyword>
<dbReference type="PRINTS" id="PR00080">
    <property type="entry name" value="SDRFAMILY"/>
</dbReference>
<dbReference type="PRINTS" id="PR00081">
    <property type="entry name" value="GDHRDH"/>
</dbReference>
<protein>
    <submittedName>
        <fullName evidence="6">Short-chain dehydrogenase/reductase SDR</fullName>
    </submittedName>
</protein>
<dbReference type="SUPFAM" id="SSF51735">
    <property type="entry name" value="NAD(P)-binding Rossmann-fold domains"/>
    <property type="match status" value="1"/>
</dbReference>
<feature type="transmembrane region" description="Helical" evidence="4">
    <location>
        <begin position="305"/>
        <end position="322"/>
    </location>
</feature>
<dbReference type="EMBL" id="CP001027">
    <property type="protein sequence ID" value="ACB68718.1"/>
    <property type="molecule type" value="Genomic_DNA"/>
</dbReference>
<gene>
    <name evidence="6" type="ordered locus">BamMC406_6285</name>
</gene>
<dbReference type="PANTHER" id="PTHR44196:SF1">
    <property type="entry name" value="DEHYDROGENASE_REDUCTASE SDR FAMILY MEMBER 7B"/>
    <property type="match status" value="1"/>
</dbReference>
<dbReference type="InterPro" id="IPR020904">
    <property type="entry name" value="Sc_DH/Rdtase_CS"/>
</dbReference>
<dbReference type="HOGENOM" id="CLU_010194_2_1_4"/>
<dbReference type="SMART" id="SM00822">
    <property type="entry name" value="PKS_KR"/>
    <property type="match status" value="1"/>
</dbReference>
<sequence length="327" mass="34541">MKTVAITGASAGVGRATAHAFARLGANVALLARDPRALDDTASEVRAYGVEALPIAVDVSDAAALDAAAERIENELGPLDVWVNNAMVTVFAPFDEISPEDYARVTEVTYLGCVYGTRAALARMAPRNRGTIVQVGSALAYRSIPLQSAYCGAKHAIRGFTDALRCELLHAHSRVRVTMVQLPAIDTPQFDWAQSTLPNAPRPVAPVYAPEVAADAIVQAARRPCRERWVGWSSLAAIAANAFAPGCFDRYLALTAVRGQQRATPAGPRESNLWHTVPAGHATRGAFTAEARRTGAEAGLGASRALAFAAVFAVLAAGFVAARKLDR</sequence>
<evidence type="ECO:0000259" key="5">
    <source>
        <dbReference type="SMART" id="SM00822"/>
    </source>
</evidence>
<dbReference type="KEGG" id="bac:BamMC406_6285"/>